<dbReference type="Pfam" id="PF08700">
    <property type="entry name" value="VPS51_Exo84_N"/>
    <property type="match status" value="1"/>
</dbReference>
<dbReference type="GO" id="GO:0032456">
    <property type="term" value="P:endocytic recycling"/>
    <property type="evidence" value="ECO:0007669"/>
    <property type="project" value="TreeGrafter"/>
</dbReference>
<feature type="domain" description="Origin recognition complex subunit 3 N-terminal" evidence="5">
    <location>
        <begin position="787"/>
        <end position="1028"/>
    </location>
</feature>
<comment type="similarity">
    <text evidence="1">Belongs to the VPS51 family.</text>
</comment>
<evidence type="ECO:0000313" key="6">
    <source>
        <dbReference type="Proteomes" id="UP000095280"/>
    </source>
</evidence>
<dbReference type="GO" id="GO:0042147">
    <property type="term" value="P:retrograde transport, endosome to Golgi"/>
    <property type="evidence" value="ECO:0007669"/>
    <property type="project" value="TreeGrafter"/>
</dbReference>
<dbReference type="GO" id="GO:0048193">
    <property type="term" value="P:Golgi vesicle transport"/>
    <property type="evidence" value="ECO:0007669"/>
    <property type="project" value="TreeGrafter"/>
</dbReference>
<sequence length="1034" mass="112670">PSSPWTPLLFQAEPDRSSRNSRLRSFYQQGQVESDAASVGLNVDPCDIDGAGFDPEVYLSKLLQEQPLTSLMAKEQQMVDQIRQLDSDMQTLVYDNYSKFISATDTIRKMKSDFHRMEQEMNNLAESVSAMSQQAADVRQHVGGKRAELKRLAGVSALLHKLQYLLDLPARLTELRREGAHQQAIRAWQQADRSVRRSAELPAYQADPRMQRLLGDLEAQAGSLQDDVLQFVDQGCNHLVSELCILIAVFGDIFPSPESRAKLEAYHESVMRSYLAIVSKRFCLEARESGGTGDSLLVRACDRFHRKLQAMHRLVTEGELSVRALAVVCDAAAERAGAVRAQLDLRLTAALSGLRSQLATAGARSVSLPQLMAGLLTELVDAVKAALAGLQAFLATDVSFSLKPAFRERFCVRAVRQELLAGFLNHQATQCARLAQLSPTPPPLLLLLLSRYCLDFRNSSLHYLCTLADEQFLVPESPQAEALVTPVSELSAVYSDSAAELLQAYVCASGGTLAGMLRKSVDARDWLQGIEPRSVRAVVKRVVEDLAGIDASVSSLYDEAPSGGGGRGGGDRSSDSSASRLARRPLTAASRSQWSATPSTLGNSLLHRLFSDKVDLLGPAEFGRASVVSGVVRLALKTLLECVRLKTFGRYGLQQVQVDCHYLHAFLWRYVSDDSVVHFLLEEILASAAHRCIDPVSMEQSVVELIPAPRRLLILDGPPALLARLPKFARASGAAAGTPAKQPPPPQSAGKSRRRALSPQPLAMKIDSGVAGGGDAAAEQAAADARFAAVWPWYEQQAASVLAESNVGVCSSLADFLAGQHAEWLLRWRRRSDSPTADDDGFFDCLAGRLPFAALHSGVNTPDRDAMLSGLTASLEASGNFRLAQVDSSDLVSSTQLFSKALAQWLPEIGSTPVQAGKRLRAAADKRQKQQKQQPPQLVLLIRDFDETTSGKALNKFILVSSHYAAQLPVACVCSLSKTLASLQSLLSSRALARLSVRCFRSAPAGILFDRVLDRVLINCRQWHFRLSRPTFDC</sequence>
<feature type="region of interest" description="Disordered" evidence="4">
    <location>
        <begin position="733"/>
        <end position="756"/>
    </location>
</feature>
<dbReference type="GO" id="GO:1990745">
    <property type="term" value="C:EARP complex"/>
    <property type="evidence" value="ECO:0007669"/>
    <property type="project" value="TreeGrafter"/>
</dbReference>
<dbReference type="Pfam" id="PF07034">
    <property type="entry name" value="ORC3_N"/>
    <property type="match status" value="1"/>
</dbReference>
<dbReference type="WBParaSite" id="maker-uti_cns_0016664-snap-gene-0.6-mRNA-1">
    <property type="protein sequence ID" value="maker-uti_cns_0016664-snap-gene-0.6-mRNA-1"/>
    <property type="gene ID" value="maker-uti_cns_0016664-snap-gene-0.6"/>
</dbReference>
<keyword evidence="6" id="KW-1185">Reference proteome</keyword>
<evidence type="ECO:0000259" key="5">
    <source>
        <dbReference type="Pfam" id="PF07034"/>
    </source>
</evidence>
<dbReference type="PANTHER" id="PTHR15954:SF4">
    <property type="entry name" value="VACUOLAR PROTEIN SORTING-ASSOCIATED PROTEIN 51 HOMOLOG"/>
    <property type="match status" value="1"/>
</dbReference>
<proteinExistence type="inferred from homology"/>
<dbReference type="Proteomes" id="UP000095280">
    <property type="component" value="Unplaced"/>
</dbReference>
<dbReference type="InterPro" id="IPR045667">
    <property type="entry name" value="ORC3_N"/>
</dbReference>
<dbReference type="GO" id="GO:0005829">
    <property type="term" value="C:cytosol"/>
    <property type="evidence" value="ECO:0007669"/>
    <property type="project" value="GOC"/>
</dbReference>
<evidence type="ECO:0000256" key="2">
    <source>
        <dbReference type="ARBA" id="ARBA00016122"/>
    </source>
</evidence>
<evidence type="ECO:0000256" key="4">
    <source>
        <dbReference type="SAM" id="MobiDB-lite"/>
    </source>
</evidence>
<dbReference type="GO" id="GO:0007041">
    <property type="term" value="P:lysosomal transport"/>
    <property type="evidence" value="ECO:0007669"/>
    <property type="project" value="TreeGrafter"/>
</dbReference>
<keyword evidence="3" id="KW-0175">Coiled coil</keyword>
<protein>
    <recommendedName>
        <fullName evidence="2">Vacuolar protein sorting-associated protein 51 homolog</fullName>
    </recommendedName>
</protein>
<dbReference type="PANTHER" id="PTHR15954">
    <property type="entry name" value="VACUOLAR PROTEIN SORTING-ASSOCIATED PROTEIN 51 HOMOLOG"/>
    <property type="match status" value="1"/>
</dbReference>
<dbReference type="InterPro" id="IPR014812">
    <property type="entry name" value="Vps51"/>
</dbReference>
<evidence type="ECO:0000256" key="1">
    <source>
        <dbReference type="ARBA" id="ARBA00006080"/>
    </source>
</evidence>
<name>A0A1I8IU63_9PLAT</name>
<feature type="coiled-coil region" evidence="3">
    <location>
        <begin position="107"/>
        <end position="134"/>
    </location>
</feature>
<evidence type="ECO:0000256" key="3">
    <source>
        <dbReference type="SAM" id="Coils"/>
    </source>
</evidence>
<evidence type="ECO:0000313" key="7">
    <source>
        <dbReference type="WBParaSite" id="maker-uti_cns_0016664-snap-gene-0.6-mRNA-1"/>
    </source>
</evidence>
<dbReference type="GO" id="GO:0000938">
    <property type="term" value="C:GARP complex"/>
    <property type="evidence" value="ECO:0007669"/>
    <property type="project" value="TreeGrafter"/>
</dbReference>
<dbReference type="GO" id="GO:0007030">
    <property type="term" value="P:Golgi organization"/>
    <property type="evidence" value="ECO:0007669"/>
    <property type="project" value="TreeGrafter"/>
</dbReference>
<accession>A0A1I8IU63</accession>
<feature type="compositionally biased region" description="Low complexity" evidence="4">
    <location>
        <begin position="575"/>
        <end position="590"/>
    </location>
</feature>
<organism evidence="6 7">
    <name type="scientific">Macrostomum lignano</name>
    <dbReference type="NCBI Taxonomy" id="282301"/>
    <lineage>
        <taxon>Eukaryota</taxon>
        <taxon>Metazoa</taxon>
        <taxon>Spiralia</taxon>
        <taxon>Lophotrochozoa</taxon>
        <taxon>Platyhelminthes</taxon>
        <taxon>Rhabditophora</taxon>
        <taxon>Macrostomorpha</taxon>
        <taxon>Macrostomida</taxon>
        <taxon>Macrostomidae</taxon>
        <taxon>Macrostomum</taxon>
    </lineage>
</organism>
<dbReference type="GO" id="GO:0016020">
    <property type="term" value="C:membrane"/>
    <property type="evidence" value="ECO:0007669"/>
    <property type="project" value="TreeGrafter"/>
</dbReference>
<dbReference type="AlphaFoldDB" id="A0A1I8IU63"/>
<feature type="region of interest" description="Disordered" evidence="4">
    <location>
        <begin position="558"/>
        <end position="590"/>
    </location>
</feature>
<reference evidence="7" key="1">
    <citation type="submission" date="2016-11" db="UniProtKB">
        <authorList>
            <consortium name="WormBaseParasite"/>
        </authorList>
    </citation>
    <scope>IDENTIFICATION</scope>
</reference>